<evidence type="ECO:0000256" key="6">
    <source>
        <dbReference type="ARBA" id="ARBA00022490"/>
    </source>
</evidence>
<dbReference type="GO" id="GO:0043130">
    <property type="term" value="F:ubiquitin binding"/>
    <property type="evidence" value="ECO:0007669"/>
    <property type="project" value="Ensembl"/>
</dbReference>
<dbReference type="InterPro" id="IPR057254">
    <property type="entry name" value="UCH_AS"/>
</dbReference>
<evidence type="ECO:0000259" key="23">
    <source>
        <dbReference type="PROSITE" id="PS52048"/>
    </source>
</evidence>
<dbReference type="Proteomes" id="UP000694412">
    <property type="component" value="Chromosome 4"/>
</dbReference>
<dbReference type="GO" id="GO:0030547">
    <property type="term" value="F:signaling receptor inhibitor activity"/>
    <property type="evidence" value="ECO:0007669"/>
    <property type="project" value="Ensembl"/>
</dbReference>
<dbReference type="GeneTree" id="ENSGT00940000157306"/>
<dbReference type="GO" id="GO:0008242">
    <property type="term" value="F:omega peptidase activity"/>
    <property type="evidence" value="ECO:0007669"/>
    <property type="project" value="Ensembl"/>
</dbReference>
<dbReference type="GO" id="GO:0055001">
    <property type="term" value="P:muscle cell development"/>
    <property type="evidence" value="ECO:0007669"/>
    <property type="project" value="Ensembl"/>
</dbReference>
<dbReference type="Ensembl" id="ENSCJPT00005029388.1">
    <property type="protein sequence ID" value="ENSCJPP00005021401.1"/>
    <property type="gene ID" value="ENSCJPG00005017116.1"/>
</dbReference>
<feature type="domain" description="UCH catalytic" evidence="23">
    <location>
        <begin position="44"/>
        <end position="268"/>
    </location>
</feature>
<dbReference type="GO" id="GO:0005654">
    <property type="term" value="C:nucleoplasm"/>
    <property type="evidence" value="ECO:0007669"/>
    <property type="project" value="Ensembl"/>
</dbReference>
<evidence type="ECO:0000313" key="25">
    <source>
        <dbReference type="Proteomes" id="UP000694412"/>
    </source>
</evidence>
<evidence type="ECO:0000256" key="21">
    <source>
        <dbReference type="RuleBase" id="RU361215"/>
    </source>
</evidence>
<evidence type="ECO:0000256" key="2">
    <source>
        <dbReference type="ARBA" id="ARBA00004496"/>
    </source>
</evidence>
<dbReference type="GO" id="GO:0005886">
    <property type="term" value="C:plasma membrane"/>
    <property type="evidence" value="ECO:0007669"/>
    <property type="project" value="Ensembl"/>
</dbReference>
<dbReference type="PANTHER" id="PTHR10589:SF19">
    <property type="entry name" value="UBIQUITIN CARBOXYL-TERMINAL HYDROLASE ISOZYME L1"/>
    <property type="match status" value="1"/>
</dbReference>
<proteinExistence type="inferred from homology"/>
<dbReference type="InterPro" id="IPR001578">
    <property type="entry name" value="Peptidase_C12_UCH"/>
</dbReference>
<keyword evidence="14" id="KW-0472">Membrane</keyword>
<keyword evidence="16" id="KW-0449">Lipoprotein</keyword>
<dbReference type="GO" id="GO:0016579">
    <property type="term" value="P:protein deubiquitination"/>
    <property type="evidence" value="ECO:0007669"/>
    <property type="project" value="Ensembl"/>
</dbReference>
<keyword evidence="11 20" id="KW-0788">Thiol protease</keyword>
<evidence type="ECO:0000256" key="8">
    <source>
        <dbReference type="ARBA" id="ARBA00022670"/>
    </source>
</evidence>
<evidence type="ECO:0000256" key="14">
    <source>
        <dbReference type="ARBA" id="ARBA00023136"/>
    </source>
</evidence>
<feature type="active site" description="Proton donor" evidence="20">
    <location>
        <position position="208"/>
    </location>
</feature>
<evidence type="ECO:0000256" key="4">
    <source>
        <dbReference type="ARBA" id="ARBA00009326"/>
    </source>
</evidence>
<reference evidence="24" key="3">
    <citation type="submission" date="2025-09" db="UniProtKB">
        <authorList>
            <consortium name="Ensembl"/>
        </authorList>
    </citation>
    <scope>IDENTIFICATION</scope>
</reference>
<dbReference type="GO" id="GO:0042755">
    <property type="term" value="P:eating behavior"/>
    <property type="evidence" value="ECO:0007669"/>
    <property type="project" value="Ensembl"/>
</dbReference>
<evidence type="ECO:0000256" key="22">
    <source>
        <dbReference type="SAM" id="MobiDB-lite"/>
    </source>
</evidence>
<dbReference type="CDD" id="cd09616">
    <property type="entry name" value="Peptidase_C12_UCH_L1_L3"/>
    <property type="match status" value="1"/>
</dbReference>
<accession>A0A8C2U3I5</accession>
<dbReference type="GO" id="GO:0019896">
    <property type="term" value="P:axonal transport of mitochondrion"/>
    <property type="evidence" value="ECO:0007669"/>
    <property type="project" value="Ensembl"/>
</dbReference>
<keyword evidence="12" id="KW-0256">Endoplasmic reticulum</keyword>
<dbReference type="GO" id="GO:0043022">
    <property type="term" value="F:ribosome binding"/>
    <property type="evidence" value="ECO:0007669"/>
    <property type="project" value="Ensembl"/>
</dbReference>
<dbReference type="FunFam" id="3.40.532.10:FF:000006">
    <property type="entry name" value="Ubiquitin carboxyl-terminal hydrolase"/>
    <property type="match status" value="1"/>
</dbReference>
<dbReference type="PANTHER" id="PTHR10589">
    <property type="entry name" value="UBIQUITIN CARBOXYL-TERMINAL HYDROLASE"/>
    <property type="match status" value="1"/>
</dbReference>
<name>A0A8C2U3I5_COTJA</name>
<keyword evidence="15" id="KW-0325">Glycoprotein</keyword>
<organism evidence="24 25">
    <name type="scientific">Coturnix japonica</name>
    <name type="common">Japanese quail</name>
    <name type="synonym">Coturnix coturnix japonica</name>
    <dbReference type="NCBI Taxonomy" id="93934"/>
    <lineage>
        <taxon>Eukaryota</taxon>
        <taxon>Metazoa</taxon>
        <taxon>Chordata</taxon>
        <taxon>Craniata</taxon>
        <taxon>Vertebrata</taxon>
        <taxon>Euteleostomi</taxon>
        <taxon>Archelosauria</taxon>
        <taxon>Archosauria</taxon>
        <taxon>Dinosauria</taxon>
        <taxon>Saurischia</taxon>
        <taxon>Theropoda</taxon>
        <taxon>Coelurosauria</taxon>
        <taxon>Aves</taxon>
        <taxon>Neognathae</taxon>
        <taxon>Galloanserae</taxon>
        <taxon>Galliformes</taxon>
        <taxon>Phasianidae</taxon>
        <taxon>Perdicinae</taxon>
        <taxon>Coturnix</taxon>
    </lineage>
</organism>
<dbReference type="GO" id="GO:1904115">
    <property type="term" value="C:axon cytoplasm"/>
    <property type="evidence" value="ECO:0007669"/>
    <property type="project" value="GOC"/>
</dbReference>
<gene>
    <name evidence="24" type="primary">UCHL1</name>
</gene>
<dbReference type="GO" id="GO:0004197">
    <property type="term" value="F:cysteine-type endopeptidase activity"/>
    <property type="evidence" value="ECO:0007669"/>
    <property type="project" value="Ensembl"/>
</dbReference>
<dbReference type="GO" id="GO:0005829">
    <property type="term" value="C:cytosol"/>
    <property type="evidence" value="ECO:0007669"/>
    <property type="project" value="Ensembl"/>
</dbReference>
<dbReference type="GO" id="GO:0031694">
    <property type="term" value="F:alpha-2A adrenergic receptor binding"/>
    <property type="evidence" value="ECO:0007669"/>
    <property type="project" value="Ensembl"/>
</dbReference>
<dbReference type="GO" id="GO:0006511">
    <property type="term" value="P:ubiquitin-dependent protein catabolic process"/>
    <property type="evidence" value="ECO:0007669"/>
    <property type="project" value="UniProtKB-UniRule"/>
</dbReference>
<feature type="site" description="Transition state stabilizer" evidence="20">
    <location>
        <position position="130"/>
    </location>
</feature>
<reference evidence="24" key="2">
    <citation type="submission" date="2025-08" db="UniProtKB">
        <authorList>
            <consortium name="Ensembl"/>
        </authorList>
    </citation>
    <scope>IDENTIFICATION</scope>
</reference>
<evidence type="ECO:0000256" key="12">
    <source>
        <dbReference type="ARBA" id="ARBA00022824"/>
    </source>
</evidence>
<dbReference type="GO" id="GO:0004843">
    <property type="term" value="F:cysteine-type deubiquitinase activity"/>
    <property type="evidence" value="ECO:0007669"/>
    <property type="project" value="UniProtKB-UniRule"/>
</dbReference>
<evidence type="ECO:0000256" key="3">
    <source>
        <dbReference type="ARBA" id="ARBA00004628"/>
    </source>
</evidence>
<comment type="subcellular location">
    <subcellularLocation>
        <location evidence="2">Cytoplasm</location>
    </subcellularLocation>
    <subcellularLocation>
        <location evidence="3">Endoplasmic reticulum membrane</location>
        <topology evidence="3">Lipid-anchor</topology>
    </subcellularLocation>
</comment>
<dbReference type="PROSITE" id="PS52048">
    <property type="entry name" value="UCH_DOMAIN"/>
    <property type="match status" value="1"/>
</dbReference>
<evidence type="ECO:0000256" key="5">
    <source>
        <dbReference type="ARBA" id="ARBA00012759"/>
    </source>
</evidence>
<dbReference type="GO" id="GO:0002176">
    <property type="term" value="P:male germ cell proliferation"/>
    <property type="evidence" value="ECO:0007669"/>
    <property type="project" value="Ensembl"/>
</dbReference>
<feature type="site" description="Important for enzyme activity" evidence="20">
    <location>
        <position position="223"/>
    </location>
</feature>
<dbReference type="GO" id="GO:0043409">
    <property type="term" value="P:negative regulation of MAPK cascade"/>
    <property type="evidence" value="ECO:0007669"/>
    <property type="project" value="Ensembl"/>
</dbReference>
<comment type="catalytic activity">
    <reaction evidence="1 20 21">
        <text>Thiol-dependent hydrolysis of ester, thioester, amide, peptide and isopeptide bonds formed by the C-terminal Gly of ubiquitin (a 76-residue protein attached to proteins as an intracellular targeting signal).</text>
        <dbReference type="EC" id="3.4.19.12"/>
    </reaction>
</comment>
<dbReference type="Pfam" id="PF01088">
    <property type="entry name" value="Peptidase_C12"/>
    <property type="match status" value="1"/>
</dbReference>
<evidence type="ECO:0000256" key="19">
    <source>
        <dbReference type="ARBA" id="ARBA00073226"/>
    </source>
</evidence>
<keyword evidence="7" id="KW-0597">Phosphoprotein</keyword>
<dbReference type="GO" id="GO:0050905">
    <property type="term" value="P:neuromuscular process"/>
    <property type="evidence" value="ECO:0007669"/>
    <property type="project" value="Ensembl"/>
</dbReference>
<evidence type="ECO:0000256" key="13">
    <source>
        <dbReference type="ARBA" id="ARBA00022990"/>
    </source>
</evidence>
<dbReference type="EC" id="3.4.19.12" evidence="5 21"/>
<dbReference type="InterPro" id="IPR036959">
    <property type="entry name" value="Peptidase_C12_UCH_sf"/>
</dbReference>
<keyword evidence="8 20" id="KW-0645">Protease</keyword>
<dbReference type="GO" id="GO:0071466">
    <property type="term" value="P:cellular response to xenobiotic stimulus"/>
    <property type="evidence" value="ECO:0007669"/>
    <property type="project" value="Ensembl"/>
</dbReference>
<comment type="similarity">
    <text evidence="4 20 21">Belongs to the peptidase C12 family.</text>
</comment>
<evidence type="ECO:0000256" key="1">
    <source>
        <dbReference type="ARBA" id="ARBA00000707"/>
    </source>
</evidence>
<keyword evidence="13" id="KW-0007">Acetylation</keyword>
<protein>
    <recommendedName>
        <fullName evidence="19 21">Ubiquitin carboxyl-terminal hydrolase</fullName>
        <ecNumber evidence="5 21">3.4.19.12</ecNumber>
    </recommendedName>
</protein>
<keyword evidence="25" id="KW-1185">Reference proteome</keyword>
<feature type="region of interest" description="Disordered" evidence="22">
    <location>
        <begin position="11"/>
        <end position="32"/>
    </location>
</feature>
<dbReference type="GO" id="GO:0007412">
    <property type="term" value="P:axon target recognition"/>
    <property type="evidence" value="ECO:0007669"/>
    <property type="project" value="Ensembl"/>
</dbReference>
<evidence type="ECO:0000256" key="20">
    <source>
        <dbReference type="PROSITE-ProRule" id="PRU01393"/>
    </source>
</evidence>
<evidence type="ECO:0000256" key="9">
    <source>
        <dbReference type="ARBA" id="ARBA00022786"/>
    </source>
</evidence>
<sequence>VPVSARPFLLSPPSKLPDGGSRTCGAARGRAGGDGGSALCCVTGARPGGVGSGPDTRCAPQVLSRLGVSPGWRFVDVLGFEEEALGAVPSPACALLLLFPLTEQHENFRKQQTEKIKDQEISSKVYFLKQTVSNSCGTIGLIHAVANNKDKVKLDEGSALKKFLDETADLSPEERAKRFANNKAIQEVHNSVAQEGQCRVEDNSVNFHFILFANVDGHLYELDGRLPFPVNHGTSSDDLLLKDSAKICRQFTEREKGEVRFSAVAFCKSA</sequence>
<keyword evidence="6" id="KW-0963">Cytoplasm</keyword>
<dbReference type="PROSITE" id="PS00140">
    <property type="entry name" value="UCH_1"/>
    <property type="match status" value="1"/>
</dbReference>
<dbReference type="InterPro" id="IPR038765">
    <property type="entry name" value="Papain-like_cys_pep_sf"/>
</dbReference>
<dbReference type="PRINTS" id="PR00707">
    <property type="entry name" value="UBCTHYDRLASE"/>
</dbReference>
<dbReference type="GO" id="GO:0045821">
    <property type="term" value="P:positive regulation of glycolytic process"/>
    <property type="evidence" value="ECO:0007669"/>
    <property type="project" value="Ensembl"/>
</dbReference>
<dbReference type="AlphaFoldDB" id="A0A8C2U3I5"/>
<comment type="function">
    <text evidence="18">Ubiquitin-protein hydrolase is involved both in the processing of ubiquitin precursors and of ubiquitinated proteins. This enzyme is a thiol protease that recognizes and hydrolyzes a peptide bond at the C-terminal glycine of ubiquitin.</text>
</comment>
<dbReference type="SUPFAM" id="SSF54001">
    <property type="entry name" value="Cysteine proteinases"/>
    <property type="match status" value="1"/>
</dbReference>
<dbReference type="GO" id="GO:0044306">
    <property type="term" value="C:neuron projection terminus"/>
    <property type="evidence" value="ECO:0007669"/>
    <property type="project" value="Ensembl"/>
</dbReference>
<evidence type="ECO:0000256" key="15">
    <source>
        <dbReference type="ARBA" id="ARBA00023180"/>
    </source>
</evidence>
<evidence type="ECO:0000256" key="7">
    <source>
        <dbReference type="ARBA" id="ARBA00022553"/>
    </source>
</evidence>
<evidence type="ECO:0000313" key="24">
    <source>
        <dbReference type="Ensembl" id="ENSCJPP00005021401.1"/>
    </source>
</evidence>
<dbReference type="GO" id="GO:0005789">
    <property type="term" value="C:endoplasmic reticulum membrane"/>
    <property type="evidence" value="ECO:0007669"/>
    <property type="project" value="UniProtKB-SubCell"/>
</dbReference>
<feature type="compositionally biased region" description="Low complexity" evidence="22">
    <location>
        <begin position="19"/>
        <end position="29"/>
    </location>
</feature>
<dbReference type="Gene3D" id="3.40.532.10">
    <property type="entry name" value="Peptidase C12, ubiquitin carboxyl-terminal hydrolase"/>
    <property type="match status" value="1"/>
</dbReference>
<dbReference type="GO" id="GO:0043025">
    <property type="term" value="C:neuronal cell body"/>
    <property type="evidence" value="ECO:0007669"/>
    <property type="project" value="Ensembl"/>
</dbReference>
<keyword evidence="17" id="KW-0636">Prenylation</keyword>
<evidence type="ECO:0000256" key="10">
    <source>
        <dbReference type="ARBA" id="ARBA00022801"/>
    </source>
</evidence>
<feature type="active site" description="Nucleophile" evidence="20">
    <location>
        <position position="136"/>
    </location>
</feature>
<evidence type="ECO:0000256" key="11">
    <source>
        <dbReference type="ARBA" id="ARBA00022807"/>
    </source>
</evidence>
<dbReference type="GO" id="GO:0031625">
    <property type="term" value="F:ubiquitin protein ligase binding"/>
    <property type="evidence" value="ECO:0007669"/>
    <property type="project" value="Ensembl"/>
</dbReference>
<evidence type="ECO:0000256" key="16">
    <source>
        <dbReference type="ARBA" id="ARBA00023288"/>
    </source>
</evidence>
<evidence type="ECO:0000256" key="18">
    <source>
        <dbReference type="ARBA" id="ARBA00055560"/>
    </source>
</evidence>
<reference evidence="24" key="1">
    <citation type="submission" date="2015-11" db="EMBL/GenBank/DDBJ databases">
        <authorList>
            <consortium name="International Coturnix japonica Genome Analysis Consortium"/>
            <person name="Warren W."/>
            <person name="Burt D.W."/>
            <person name="Antin P.B."/>
            <person name="Lanford R."/>
            <person name="Gros J."/>
            <person name="Wilson R.K."/>
        </authorList>
    </citation>
    <scope>NUCLEOTIDE SEQUENCE [LARGE SCALE GENOMIC DNA]</scope>
</reference>
<keyword evidence="9 20" id="KW-0833">Ubl conjugation pathway</keyword>
<evidence type="ECO:0000256" key="17">
    <source>
        <dbReference type="ARBA" id="ARBA00023289"/>
    </source>
</evidence>
<keyword evidence="10 20" id="KW-0378">Hydrolase</keyword>
<dbReference type="GO" id="GO:0002931">
    <property type="term" value="P:response to ischemia"/>
    <property type="evidence" value="ECO:0007669"/>
    <property type="project" value="Ensembl"/>
</dbReference>
<dbReference type="GO" id="GO:0007628">
    <property type="term" value="P:adult walking behavior"/>
    <property type="evidence" value="ECO:0007669"/>
    <property type="project" value="Ensembl"/>
</dbReference>